<feature type="compositionally biased region" description="Polar residues" evidence="2">
    <location>
        <begin position="796"/>
        <end position="805"/>
    </location>
</feature>
<feature type="compositionally biased region" description="Polar residues" evidence="2">
    <location>
        <begin position="94"/>
        <end position="108"/>
    </location>
</feature>
<protein>
    <recommendedName>
        <fullName evidence="5">Chromo domain-containing protein</fullName>
    </recommendedName>
</protein>
<reference evidence="3 4" key="1">
    <citation type="journal article" date="2018" name="Evol. Lett.">
        <title>Horizontal gene cluster transfer increased hallucinogenic mushroom diversity.</title>
        <authorList>
            <person name="Reynolds H.T."/>
            <person name="Vijayakumar V."/>
            <person name="Gluck-Thaler E."/>
            <person name="Korotkin H.B."/>
            <person name="Matheny P.B."/>
            <person name="Slot J.C."/>
        </authorList>
    </citation>
    <scope>NUCLEOTIDE SEQUENCE [LARGE SCALE GENOMIC DNA]</scope>
    <source>
        <strain evidence="3 4">2629</strain>
    </source>
</reference>
<accession>A0A409WBE1</accession>
<sequence length="1170" mass="130717">MPKNEESQISSPSQKFEPQEGDEEALWEVIEITAEKPGYYKVRWDGVDPKTMKPWPLSWVPRRDCTDDLVIAWKKKQKAKKGRKSVKKRDSVASKKSTTRESTGSTATKPKVSTAKSRSLRSTSAATATNTKGPGSASGSIQAVPEEEEESESETEATVMKPPETISKTKPTNNKRKHAEVSSTHTSANVAAVNVDGGEKEEIVQRKVGPPTKKRKVALSSPLKAEIISPVAVPRTSDKKQASPLTHRPGGRMQAAPFRHRVSAMGGEVEDEDEDEDEERSVEHALSSPDARSDDENVAPSPVNGKSHAKQNSKPQSSSNERNQPRLNKASSSRTVDEDQAIAKKPASLSRKNSSKSTIPDGRKRTSTKKQPSVVASDSEQEEPRPQEPLFLPESTKEPTTPVEERSIFWDGEEGRVIGPNISPKAKRRLVIFDRELRQAEQENQEMRSNATKTRPPEVKSTKFYQNDSQDVVPETEFSSQSMKMHISPDVTPVNSPPHTPPPTKGSVTLKSKMQGRTPLSKHSSFNNGNAAGPSKKALRPIPMLEAEVFHAFIRNSIPETIEEDSFSSPPKVHKRVVDDDEEPPLSSIEQFDTPEKTKSKLRPIVQLERIPAKDKGKKPLRSKEPSASEIWDSEVVQRGQQIAAAAKRKEKEQELALHGDSETAGGASSKRRNILDIARARSKLQPLDHPPASPKVRARVIAEEPVQMDDVSTLPVAPSSHPLPPTAPEPDHQSALDDTMDQFIDFGEDEGPAGTIDPKLLRQEEEESTQDVLAHANGYASGVLQGKQVEERQPSESNPQSPAPVSNGAHLSPPPPSPPRQELSQIPEESQLQYSSHVDAPLSQPPSPSPSPQQHSHSVDKPAEFSIPQEQDDYIPLSQQHTQDDHYGMSESMAHNMEIDEAGPSGLGASIATQMSQDIGDMHLRWATERADWEQKQLTQRAEIEALQLNLKAAEKDREFFREQYTRASAFVSETIDENRELKKRAEIAEGQVKDGVKFVRDMYEARTQMLEDDIKHWRNTAQFMIEKDRMTNDDIRRRAAEEPELRKKLEEERESVFMRDKRIYDLESEARNRDMKIRELEQGKAALEQELAQWKNRVELMSRELDEEKHKLKMIAKEGQEDVDDDEHEFVYPCAWRADGTNETCQATFTTLSELNNHINSTHLPPSI</sequence>
<feature type="compositionally biased region" description="Polar residues" evidence="2">
    <location>
        <begin position="310"/>
        <end position="334"/>
    </location>
</feature>
<gene>
    <name evidence="3" type="ORF">CVT24_002690</name>
</gene>
<dbReference type="OrthoDB" id="3647690at2759"/>
<feature type="compositionally biased region" description="Polar residues" evidence="2">
    <location>
        <begin position="521"/>
        <end position="530"/>
    </location>
</feature>
<feature type="region of interest" description="Disordered" evidence="2">
    <location>
        <begin position="701"/>
        <end position="863"/>
    </location>
</feature>
<evidence type="ECO:0000256" key="1">
    <source>
        <dbReference type="SAM" id="Coils"/>
    </source>
</evidence>
<keyword evidence="1" id="KW-0175">Coiled coil</keyword>
<dbReference type="STRING" id="181874.A0A409WBE1"/>
<keyword evidence="4" id="KW-1185">Reference proteome</keyword>
<dbReference type="Proteomes" id="UP000284842">
    <property type="component" value="Unassembled WGS sequence"/>
</dbReference>
<feature type="compositionally biased region" description="Low complexity" evidence="2">
    <location>
        <begin position="113"/>
        <end position="132"/>
    </location>
</feature>
<feature type="coiled-coil region" evidence="1">
    <location>
        <begin position="1072"/>
        <end position="1120"/>
    </location>
</feature>
<proteinExistence type="predicted"/>
<organism evidence="3 4">
    <name type="scientific">Panaeolus cyanescens</name>
    <dbReference type="NCBI Taxonomy" id="181874"/>
    <lineage>
        <taxon>Eukaryota</taxon>
        <taxon>Fungi</taxon>
        <taxon>Dikarya</taxon>
        <taxon>Basidiomycota</taxon>
        <taxon>Agaricomycotina</taxon>
        <taxon>Agaricomycetes</taxon>
        <taxon>Agaricomycetidae</taxon>
        <taxon>Agaricales</taxon>
        <taxon>Agaricineae</taxon>
        <taxon>Galeropsidaceae</taxon>
        <taxon>Panaeolus</taxon>
    </lineage>
</organism>
<feature type="compositionally biased region" description="Basic and acidic residues" evidence="2">
    <location>
        <begin position="648"/>
        <end position="662"/>
    </location>
</feature>
<feature type="compositionally biased region" description="Polar residues" evidence="2">
    <location>
        <begin position="369"/>
        <end position="378"/>
    </location>
</feature>
<dbReference type="AlphaFoldDB" id="A0A409WBE1"/>
<feature type="compositionally biased region" description="Acidic residues" evidence="2">
    <location>
        <begin position="145"/>
        <end position="155"/>
    </location>
</feature>
<feature type="compositionally biased region" description="Polar residues" evidence="2">
    <location>
        <begin position="7"/>
        <end position="16"/>
    </location>
</feature>
<dbReference type="EMBL" id="NHTK01005637">
    <property type="protein sequence ID" value="PPQ75824.1"/>
    <property type="molecule type" value="Genomic_DNA"/>
</dbReference>
<feature type="compositionally biased region" description="Pro residues" evidence="2">
    <location>
        <begin position="495"/>
        <end position="504"/>
    </location>
</feature>
<feature type="region of interest" description="Disordered" evidence="2">
    <location>
        <begin position="562"/>
        <end position="675"/>
    </location>
</feature>
<comment type="caution">
    <text evidence="3">The sequence shown here is derived from an EMBL/GenBank/DDBJ whole genome shotgun (WGS) entry which is preliminary data.</text>
</comment>
<feature type="region of interest" description="Disordered" evidence="2">
    <location>
        <begin position="441"/>
        <end position="539"/>
    </location>
</feature>
<feature type="coiled-coil region" evidence="1">
    <location>
        <begin position="938"/>
        <end position="993"/>
    </location>
</feature>
<dbReference type="InParanoid" id="A0A409WBE1"/>
<name>A0A409WBE1_9AGAR</name>
<evidence type="ECO:0000256" key="2">
    <source>
        <dbReference type="SAM" id="MobiDB-lite"/>
    </source>
</evidence>
<evidence type="ECO:0008006" key="5">
    <source>
        <dbReference type="Google" id="ProtNLM"/>
    </source>
</evidence>
<evidence type="ECO:0000313" key="3">
    <source>
        <dbReference type="EMBL" id="PPQ75824.1"/>
    </source>
</evidence>
<feature type="region of interest" description="Disordered" evidence="2">
    <location>
        <begin position="1"/>
        <end position="23"/>
    </location>
</feature>
<evidence type="ECO:0000313" key="4">
    <source>
        <dbReference type="Proteomes" id="UP000284842"/>
    </source>
</evidence>
<feature type="compositionally biased region" description="Polar residues" evidence="2">
    <location>
        <begin position="823"/>
        <end position="837"/>
    </location>
</feature>
<feature type="compositionally biased region" description="Acidic residues" evidence="2">
    <location>
        <begin position="268"/>
        <end position="280"/>
    </location>
</feature>
<feature type="region of interest" description="Disordered" evidence="2">
    <location>
        <begin position="75"/>
        <end position="408"/>
    </location>
</feature>
<feature type="compositionally biased region" description="Basic residues" evidence="2">
    <location>
        <begin position="75"/>
        <end position="87"/>
    </location>
</feature>